<name>A0A9C7LB35_9BACI</name>
<dbReference type="RefSeq" id="WP_230497959.1">
    <property type="nucleotide sequence ID" value="NZ_CAKJTG010000023.1"/>
</dbReference>
<reference evidence="2" key="1">
    <citation type="submission" date="2021-10" db="EMBL/GenBank/DDBJ databases">
        <authorList>
            <person name="Criscuolo A."/>
        </authorList>
    </citation>
    <scope>NUCLEOTIDE SEQUENCE</scope>
    <source>
        <strain evidence="2">CIP111885</strain>
    </source>
</reference>
<proteinExistence type="predicted"/>
<feature type="region of interest" description="Disordered" evidence="1">
    <location>
        <begin position="31"/>
        <end position="50"/>
    </location>
</feature>
<evidence type="ECO:0000256" key="1">
    <source>
        <dbReference type="SAM" id="MobiDB-lite"/>
    </source>
</evidence>
<evidence type="ECO:0000313" key="2">
    <source>
        <dbReference type="EMBL" id="CAG9609721.1"/>
    </source>
</evidence>
<evidence type="ECO:0008006" key="4">
    <source>
        <dbReference type="Google" id="ProtNLM"/>
    </source>
</evidence>
<dbReference type="EMBL" id="CAKJTG010000023">
    <property type="protein sequence ID" value="CAG9609721.1"/>
    <property type="molecule type" value="Genomic_DNA"/>
</dbReference>
<dbReference type="AlphaFoldDB" id="A0A9C7LB35"/>
<gene>
    <name evidence="2" type="ORF">NEOCIP111885_03464</name>
</gene>
<sequence length="50" mass="5967">MNRRLQRSFSELVSKNKQEIEKDPAALERIERKIDSKHSTEKTSIKKRII</sequence>
<organism evidence="2 3">
    <name type="scientific">Pseudoneobacillus rhizosphaerae</name>
    <dbReference type="NCBI Taxonomy" id="2880968"/>
    <lineage>
        <taxon>Bacteria</taxon>
        <taxon>Bacillati</taxon>
        <taxon>Bacillota</taxon>
        <taxon>Bacilli</taxon>
        <taxon>Bacillales</taxon>
        <taxon>Bacillaceae</taxon>
        <taxon>Pseudoneobacillus</taxon>
    </lineage>
</organism>
<accession>A0A9C7LB35</accession>
<dbReference type="Pfam" id="PF13040">
    <property type="entry name" value="Fur_reg_FbpB"/>
    <property type="match status" value="1"/>
</dbReference>
<evidence type="ECO:0000313" key="3">
    <source>
        <dbReference type="Proteomes" id="UP000789845"/>
    </source>
</evidence>
<feature type="compositionally biased region" description="Basic and acidic residues" evidence="1">
    <location>
        <begin position="31"/>
        <end position="44"/>
    </location>
</feature>
<protein>
    <recommendedName>
        <fullName evidence="4">FbpB family small basic protein</fullName>
    </recommendedName>
</protein>
<dbReference type="Proteomes" id="UP000789845">
    <property type="component" value="Unassembled WGS sequence"/>
</dbReference>
<comment type="caution">
    <text evidence="2">The sequence shown here is derived from an EMBL/GenBank/DDBJ whole genome shotgun (WGS) entry which is preliminary data.</text>
</comment>
<keyword evidence="3" id="KW-1185">Reference proteome</keyword>
<dbReference type="InterPro" id="IPR025004">
    <property type="entry name" value="SenN/SenS"/>
</dbReference>